<sequence length="709" mass="77974">DIPKVENELFGGFIFSTRAHAKIVSIDTSDALQIPGVRRYFGHKDIPGSNVWTSVLIPDEVVFAEEKVECVGQMIGMIVADTQVIANEAAQKVKKGNVDDAFKTCAKVFEGVIHLPGQEHFYMEPFSTAVRYLDTDEELLIHCTTQSPTSTQHAIAGILGISANKVTVNVRRLGGGFGGKDSRPIPMAAALAAASLQMKRAVRGTLGRRDDMVFSGGRHPFQGRWKVGLDENNKLKALDVETFLNAGYTSDMSPPVMEVSMMATDNAYFCPNVRVVAKCCRTNLPSSTAFRGFGSPQGNMLAESIMTEVADNIGLSQEAFRELNFYQEGQQTHYNQTISPWPLTKGYRDLMEKTKYKDRRMSLEDFNKRSPWRKRGLAMTPVKFGIGYAESFLNQGAALINIYLDGTVRLSHGGVEMGQGLHTKMIQVCAETLDIPMDIINIVDTSTDKVPNTTSTSASLSSDLHGMAVKDACNQINERLKSFRDLGMEWPQAVQAAYFSRISLSASGYYKVPDVGYDWKTNSGQRYSYYTHGVAVSEVEVDCLTGMHTVIRSDVSMDLGRSINPTLDIGQIEGGFVQGMGWVTSEELLFSPEGQMLTLGPGKYKIPSVQSIPQELNVSFFEGVDYSDMKTIYKSKGVGEPPFFLGTSVYFAIRDALKYARVDNGLKGSFSLPVPATPEKIRMLVGDLIAEGSRIEVESGEKPWSVSIS</sequence>
<evidence type="ECO:0000256" key="4">
    <source>
        <dbReference type="ARBA" id="ARBA00022505"/>
    </source>
</evidence>
<comment type="similarity">
    <text evidence="3">Belongs to the xanthine dehydrogenase family.</text>
</comment>
<dbReference type="FunFam" id="3.90.1170.50:FF:000001">
    <property type="entry name" value="Aldehyde oxidase 1"/>
    <property type="match status" value="1"/>
</dbReference>
<dbReference type="FunFam" id="3.30.365.10:FF:000003">
    <property type="entry name" value="Aldehyde oxidase 1"/>
    <property type="match status" value="1"/>
</dbReference>
<keyword evidence="6" id="KW-0001">2Fe-2S</keyword>
<dbReference type="EMBL" id="JAABOA010003994">
    <property type="protein sequence ID" value="KAF9578114.1"/>
    <property type="molecule type" value="Genomic_DNA"/>
</dbReference>
<keyword evidence="9" id="KW-0560">Oxidoreductase</keyword>
<name>A0A9P6FMS1_9FUNG</name>
<evidence type="ECO:0000313" key="15">
    <source>
        <dbReference type="Proteomes" id="UP000780801"/>
    </source>
</evidence>
<comment type="cofactor">
    <cofactor evidence="2">
        <name>FAD</name>
        <dbReference type="ChEBI" id="CHEBI:57692"/>
    </cofactor>
</comment>
<dbReference type="GO" id="GO:0051537">
    <property type="term" value="F:2 iron, 2 sulfur cluster binding"/>
    <property type="evidence" value="ECO:0007669"/>
    <property type="project" value="UniProtKB-KW"/>
</dbReference>
<evidence type="ECO:0000256" key="11">
    <source>
        <dbReference type="ARBA" id="ARBA00023014"/>
    </source>
</evidence>
<dbReference type="FunFam" id="3.30.365.10:FF:000004">
    <property type="entry name" value="Xanthine dehydrogenase oxidase"/>
    <property type="match status" value="1"/>
</dbReference>
<dbReference type="InterPro" id="IPR000674">
    <property type="entry name" value="Ald_Oxase/Xan_DH_a/b"/>
</dbReference>
<dbReference type="SMART" id="SM01008">
    <property type="entry name" value="Ald_Xan_dh_C"/>
    <property type="match status" value="1"/>
</dbReference>
<evidence type="ECO:0000313" key="14">
    <source>
        <dbReference type="EMBL" id="KAF9578114.1"/>
    </source>
</evidence>
<evidence type="ECO:0000259" key="13">
    <source>
        <dbReference type="SMART" id="SM01008"/>
    </source>
</evidence>
<protein>
    <recommendedName>
        <fullName evidence="13">Aldehyde oxidase/xanthine dehydrogenase a/b hammerhead domain-containing protein</fullName>
    </recommendedName>
</protein>
<keyword evidence="8" id="KW-0274">FAD</keyword>
<dbReference type="Pfam" id="PF02738">
    <property type="entry name" value="MoCoBD_1"/>
    <property type="match status" value="1"/>
</dbReference>
<evidence type="ECO:0000256" key="3">
    <source>
        <dbReference type="ARBA" id="ARBA00006849"/>
    </source>
</evidence>
<evidence type="ECO:0000256" key="5">
    <source>
        <dbReference type="ARBA" id="ARBA00022630"/>
    </source>
</evidence>
<accession>A0A9P6FMS1</accession>
<keyword evidence="10" id="KW-0408">Iron</keyword>
<evidence type="ECO:0000256" key="9">
    <source>
        <dbReference type="ARBA" id="ARBA00023002"/>
    </source>
</evidence>
<feature type="non-terminal residue" evidence="14">
    <location>
        <position position="709"/>
    </location>
</feature>
<keyword evidence="15" id="KW-1185">Reference proteome</keyword>
<evidence type="ECO:0000256" key="2">
    <source>
        <dbReference type="ARBA" id="ARBA00001974"/>
    </source>
</evidence>
<gene>
    <name evidence="14" type="ORF">BGW38_006258</name>
</gene>
<dbReference type="PANTHER" id="PTHR45444">
    <property type="entry name" value="XANTHINE DEHYDROGENASE"/>
    <property type="match status" value="1"/>
</dbReference>
<dbReference type="InterPro" id="IPR008274">
    <property type="entry name" value="AldOxase/xan_DH_MoCoBD1"/>
</dbReference>
<evidence type="ECO:0000256" key="12">
    <source>
        <dbReference type="ARBA" id="ARBA00034078"/>
    </source>
</evidence>
<dbReference type="InterPro" id="IPR037165">
    <property type="entry name" value="AldOxase/xan_DH_Mopterin-bd_sf"/>
</dbReference>
<comment type="caution">
    <text evidence="14">The sequence shown here is derived from an EMBL/GenBank/DDBJ whole genome shotgun (WGS) entry which is preliminary data.</text>
</comment>
<keyword evidence="5" id="KW-0285">Flavoprotein</keyword>
<dbReference type="FunFam" id="3.30.365.10:FF:000001">
    <property type="entry name" value="Xanthine dehydrogenase oxidase"/>
    <property type="match status" value="1"/>
</dbReference>
<dbReference type="AlphaFoldDB" id="A0A9P6FMS1"/>
<comment type="cofactor">
    <cofactor evidence="1">
        <name>Mo-molybdopterin</name>
        <dbReference type="ChEBI" id="CHEBI:71302"/>
    </cofactor>
</comment>
<dbReference type="GO" id="GO:0005506">
    <property type="term" value="F:iron ion binding"/>
    <property type="evidence" value="ECO:0007669"/>
    <property type="project" value="InterPro"/>
</dbReference>
<dbReference type="SUPFAM" id="SSF54665">
    <property type="entry name" value="CO dehydrogenase molybdoprotein N-domain-like"/>
    <property type="match status" value="1"/>
</dbReference>
<evidence type="ECO:0000256" key="8">
    <source>
        <dbReference type="ARBA" id="ARBA00022827"/>
    </source>
</evidence>
<dbReference type="InterPro" id="IPR046867">
    <property type="entry name" value="AldOxase/xan_DH_MoCoBD2"/>
</dbReference>
<comment type="cofactor">
    <cofactor evidence="12">
        <name>[2Fe-2S] cluster</name>
        <dbReference type="ChEBI" id="CHEBI:190135"/>
    </cofactor>
</comment>
<evidence type="ECO:0000256" key="10">
    <source>
        <dbReference type="ARBA" id="ARBA00023004"/>
    </source>
</evidence>
<dbReference type="OrthoDB" id="8300278at2759"/>
<organism evidence="14 15">
    <name type="scientific">Lunasporangiospora selenospora</name>
    <dbReference type="NCBI Taxonomy" id="979761"/>
    <lineage>
        <taxon>Eukaryota</taxon>
        <taxon>Fungi</taxon>
        <taxon>Fungi incertae sedis</taxon>
        <taxon>Mucoromycota</taxon>
        <taxon>Mortierellomycotina</taxon>
        <taxon>Mortierellomycetes</taxon>
        <taxon>Mortierellales</taxon>
        <taxon>Mortierellaceae</taxon>
        <taxon>Lunasporangiospora</taxon>
    </lineage>
</organism>
<dbReference type="GO" id="GO:0016491">
    <property type="term" value="F:oxidoreductase activity"/>
    <property type="evidence" value="ECO:0007669"/>
    <property type="project" value="UniProtKB-KW"/>
</dbReference>
<keyword evidence="7" id="KW-0479">Metal-binding</keyword>
<evidence type="ECO:0000256" key="6">
    <source>
        <dbReference type="ARBA" id="ARBA00022714"/>
    </source>
</evidence>
<keyword evidence="4" id="KW-0500">Molybdenum</keyword>
<dbReference type="Gene3D" id="3.30.365.10">
    <property type="entry name" value="Aldehyde oxidase/xanthine dehydrogenase, molybdopterin binding domain"/>
    <property type="match status" value="4"/>
</dbReference>
<proteinExistence type="inferred from homology"/>
<feature type="domain" description="Aldehyde oxidase/xanthine dehydrogenase a/b hammerhead" evidence="13">
    <location>
        <begin position="1"/>
        <end position="97"/>
    </location>
</feature>
<dbReference type="Gene3D" id="3.90.1170.50">
    <property type="entry name" value="Aldehyde oxidase/xanthine dehydrogenase, a/b hammerhead"/>
    <property type="match status" value="1"/>
</dbReference>
<dbReference type="Proteomes" id="UP000780801">
    <property type="component" value="Unassembled WGS sequence"/>
</dbReference>
<dbReference type="InterPro" id="IPR036856">
    <property type="entry name" value="Ald_Oxase/Xan_DH_a/b_sf"/>
</dbReference>
<evidence type="ECO:0000256" key="1">
    <source>
        <dbReference type="ARBA" id="ARBA00001924"/>
    </source>
</evidence>
<keyword evidence="11" id="KW-0411">Iron-sulfur</keyword>
<evidence type="ECO:0000256" key="7">
    <source>
        <dbReference type="ARBA" id="ARBA00022723"/>
    </source>
</evidence>
<dbReference type="InterPro" id="IPR016208">
    <property type="entry name" value="Ald_Oxase/xanthine_DH-like"/>
</dbReference>
<dbReference type="SUPFAM" id="SSF56003">
    <property type="entry name" value="Molybdenum cofactor-binding domain"/>
    <property type="match status" value="1"/>
</dbReference>
<dbReference type="PANTHER" id="PTHR45444:SF3">
    <property type="entry name" value="XANTHINE DEHYDROGENASE"/>
    <property type="match status" value="1"/>
</dbReference>
<reference evidence="14" key="1">
    <citation type="journal article" date="2020" name="Fungal Divers.">
        <title>Resolving the Mortierellaceae phylogeny through synthesis of multi-gene phylogenetics and phylogenomics.</title>
        <authorList>
            <person name="Vandepol N."/>
            <person name="Liber J."/>
            <person name="Desiro A."/>
            <person name="Na H."/>
            <person name="Kennedy M."/>
            <person name="Barry K."/>
            <person name="Grigoriev I.V."/>
            <person name="Miller A.N."/>
            <person name="O'Donnell K."/>
            <person name="Stajich J.E."/>
            <person name="Bonito G."/>
        </authorList>
    </citation>
    <scope>NUCLEOTIDE SEQUENCE</scope>
    <source>
        <strain evidence="14">KOD1015</strain>
    </source>
</reference>
<dbReference type="Pfam" id="PF20256">
    <property type="entry name" value="MoCoBD_2"/>
    <property type="match status" value="1"/>
</dbReference>